<dbReference type="InterPro" id="IPR014729">
    <property type="entry name" value="Rossmann-like_a/b/a_fold"/>
</dbReference>
<dbReference type="HOGENOM" id="CLU_018869_0_1_9"/>
<dbReference type="NCBIfam" id="TIGR02433">
    <property type="entry name" value="lysidine_TilS_C"/>
    <property type="match status" value="1"/>
</dbReference>
<comment type="subcellular location">
    <subcellularLocation>
        <location evidence="1 8">Cytoplasm</location>
    </subcellularLocation>
</comment>
<dbReference type="PANTHER" id="PTHR43033">
    <property type="entry name" value="TRNA(ILE)-LYSIDINE SYNTHASE-RELATED"/>
    <property type="match status" value="1"/>
</dbReference>
<evidence type="ECO:0000313" key="11">
    <source>
        <dbReference type="Proteomes" id="UP000016511"/>
    </source>
</evidence>
<proteinExistence type="inferred from homology"/>
<dbReference type="AlphaFoldDB" id="U1X2J6"/>
<dbReference type="EMBL" id="AWSJ01000190">
    <property type="protein sequence ID" value="ERI08753.1"/>
    <property type="molecule type" value="Genomic_DNA"/>
</dbReference>
<dbReference type="InterPro" id="IPR012795">
    <property type="entry name" value="tRNA_Ile_lys_synt_N"/>
</dbReference>
<dbReference type="Gene3D" id="3.30.465.60">
    <property type="match status" value="1"/>
</dbReference>
<keyword evidence="2 8" id="KW-0963">Cytoplasm</keyword>
<evidence type="ECO:0000256" key="6">
    <source>
        <dbReference type="ARBA" id="ARBA00022840"/>
    </source>
</evidence>
<dbReference type="GO" id="GO:0006400">
    <property type="term" value="P:tRNA modification"/>
    <property type="evidence" value="ECO:0007669"/>
    <property type="project" value="UniProtKB-UniRule"/>
</dbReference>
<dbReference type="SUPFAM" id="SSF56037">
    <property type="entry name" value="PheT/TilS domain"/>
    <property type="match status" value="1"/>
</dbReference>
<dbReference type="STRING" id="649747.HMPREF0083_03140"/>
<keyword evidence="5 8" id="KW-0547">Nucleotide-binding</keyword>
<dbReference type="NCBIfam" id="TIGR02432">
    <property type="entry name" value="lysidine_TilS_N"/>
    <property type="match status" value="1"/>
</dbReference>
<dbReference type="Pfam" id="PF09179">
    <property type="entry name" value="TilS"/>
    <property type="match status" value="1"/>
</dbReference>
<name>U1X2J6_ANEAE</name>
<reference evidence="10 11" key="1">
    <citation type="submission" date="2013-08" db="EMBL/GenBank/DDBJ databases">
        <authorList>
            <person name="Weinstock G."/>
            <person name="Sodergren E."/>
            <person name="Wylie T."/>
            <person name="Fulton L."/>
            <person name="Fulton R."/>
            <person name="Fronick C."/>
            <person name="O'Laughlin M."/>
            <person name="Godfrey J."/>
            <person name="Miner T."/>
            <person name="Herter B."/>
            <person name="Appelbaum E."/>
            <person name="Cordes M."/>
            <person name="Lek S."/>
            <person name="Wollam A."/>
            <person name="Pepin K.H."/>
            <person name="Palsikar V.B."/>
            <person name="Mitreva M."/>
            <person name="Wilson R.K."/>
        </authorList>
    </citation>
    <scope>NUCLEOTIDE SEQUENCE [LARGE SCALE GENOMIC DNA]</scope>
    <source>
        <strain evidence="10 11">ATCC 12856</strain>
    </source>
</reference>
<keyword evidence="3 8" id="KW-0436">Ligase</keyword>
<dbReference type="CDD" id="cd01992">
    <property type="entry name" value="TilS_N"/>
    <property type="match status" value="1"/>
</dbReference>
<comment type="caution">
    <text evidence="10">The sequence shown here is derived from an EMBL/GenBank/DDBJ whole genome shotgun (WGS) entry which is preliminary data.</text>
</comment>
<evidence type="ECO:0000256" key="3">
    <source>
        <dbReference type="ARBA" id="ARBA00022598"/>
    </source>
</evidence>
<keyword evidence="4 8" id="KW-0819">tRNA processing</keyword>
<dbReference type="PANTHER" id="PTHR43033:SF1">
    <property type="entry name" value="TRNA(ILE)-LYSIDINE SYNTHASE-RELATED"/>
    <property type="match status" value="1"/>
</dbReference>
<keyword evidence="6 8" id="KW-0067">ATP-binding</keyword>
<evidence type="ECO:0000256" key="2">
    <source>
        <dbReference type="ARBA" id="ARBA00022490"/>
    </source>
</evidence>
<comment type="similarity">
    <text evidence="8">Belongs to the tRNA(Ile)-lysidine synthase family.</text>
</comment>
<evidence type="ECO:0000259" key="9">
    <source>
        <dbReference type="SMART" id="SM00977"/>
    </source>
</evidence>
<dbReference type="InterPro" id="IPR012796">
    <property type="entry name" value="Lysidine-tRNA-synth_C"/>
</dbReference>
<dbReference type="SUPFAM" id="SSF82829">
    <property type="entry name" value="MesJ substrate recognition domain-like"/>
    <property type="match status" value="1"/>
</dbReference>
<dbReference type="InterPro" id="IPR012094">
    <property type="entry name" value="tRNA_Ile_lys_synt"/>
</dbReference>
<dbReference type="Pfam" id="PF01171">
    <property type="entry name" value="ATP_bind_3"/>
    <property type="match status" value="1"/>
</dbReference>
<sequence length="470" mass="54030">MEYLLEQLKKTIQAHGLLKTGDTIVVAVSGGPDSVALLHALTRLRQEFEYTIAAAHVNHQFRGEEADEDCDYVQHLCQELAIPCFVDSIDVPKLIGETGLNPQDAARQVRYRFLKQVAGKMGGAKVATAHHADDQLETMVMRFVRGTGVEGLAGIPLCRSEENIDIIRPLLEVTRDQIEKYCEEQGLLPRQDASNWSDKYLRNRIRRHWIPLMREENPYVASAAVHLAEVLREENDYMRQESMEKLALIIEKQNENTIIIRQNDFLMHHLALQRRMIKLILSYLLKSDIKEIGYVHIENIRQIIGDTHPAACTHLPGGVQVHREYQRVIFSFSSNIISIPPYIYSLDIPGQTYISEIGRVIRCYYGDRDERKRLAEGTFAMFDPASVKGKLYVRRRRAGDRMVPLGMHGSKKVKDIFIDKKIPRQQRDQIPLLMDDEHVLWIPGVRRSRWHVPKKEADVVLYVVLESSLL</sequence>
<organism evidence="10 11">
    <name type="scientific">Aneurinibacillus aneurinilyticus ATCC 12856</name>
    <dbReference type="NCBI Taxonomy" id="649747"/>
    <lineage>
        <taxon>Bacteria</taxon>
        <taxon>Bacillati</taxon>
        <taxon>Bacillota</taxon>
        <taxon>Bacilli</taxon>
        <taxon>Bacillales</taxon>
        <taxon>Paenibacillaceae</taxon>
        <taxon>Aneurinibacillus group</taxon>
        <taxon>Aneurinibacillus</taxon>
    </lineage>
</organism>
<evidence type="ECO:0000256" key="4">
    <source>
        <dbReference type="ARBA" id="ARBA00022694"/>
    </source>
</evidence>
<comment type="catalytic activity">
    <reaction evidence="7 8">
        <text>cytidine(34) in tRNA(Ile2) + L-lysine + ATP = lysidine(34) in tRNA(Ile2) + AMP + diphosphate + H(+)</text>
        <dbReference type="Rhea" id="RHEA:43744"/>
        <dbReference type="Rhea" id="RHEA-COMP:10625"/>
        <dbReference type="Rhea" id="RHEA-COMP:10670"/>
        <dbReference type="ChEBI" id="CHEBI:15378"/>
        <dbReference type="ChEBI" id="CHEBI:30616"/>
        <dbReference type="ChEBI" id="CHEBI:32551"/>
        <dbReference type="ChEBI" id="CHEBI:33019"/>
        <dbReference type="ChEBI" id="CHEBI:82748"/>
        <dbReference type="ChEBI" id="CHEBI:83665"/>
        <dbReference type="ChEBI" id="CHEBI:456215"/>
        <dbReference type="EC" id="6.3.4.19"/>
    </reaction>
</comment>
<evidence type="ECO:0000256" key="1">
    <source>
        <dbReference type="ARBA" id="ARBA00004496"/>
    </source>
</evidence>
<dbReference type="SUPFAM" id="SSF52402">
    <property type="entry name" value="Adenine nucleotide alpha hydrolases-like"/>
    <property type="match status" value="1"/>
</dbReference>
<dbReference type="InterPro" id="IPR011063">
    <property type="entry name" value="TilS/TtcA_N"/>
</dbReference>
<feature type="domain" description="Lysidine-tRNA(Ile) synthetase C-terminal" evidence="9">
    <location>
        <begin position="391"/>
        <end position="463"/>
    </location>
</feature>
<evidence type="ECO:0000256" key="7">
    <source>
        <dbReference type="ARBA" id="ARBA00048539"/>
    </source>
</evidence>
<dbReference type="HAMAP" id="MF_01161">
    <property type="entry name" value="tRNA_Ile_lys_synt"/>
    <property type="match status" value="1"/>
</dbReference>
<dbReference type="Pfam" id="PF11734">
    <property type="entry name" value="TilS_C"/>
    <property type="match status" value="1"/>
</dbReference>
<comment type="function">
    <text evidence="8">Ligates lysine onto the cytidine present at position 34 of the AUA codon-specific tRNA(Ile) that contains the anticodon CAU, in an ATP-dependent manner. Cytidine is converted to lysidine, thus changing the amino acid specificity of the tRNA from methionine to isoleucine.</text>
</comment>
<dbReference type="GO" id="GO:0005524">
    <property type="term" value="F:ATP binding"/>
    <property type="evidence" value="ECO:0007669"/>
    <property type="project" value="UniProtKB-UniRule"/>
</dbReference>
<gene>
    <name evidence="8" type="primary">tilS</name>
    <name evidence="10" type="ORF">HMPREF0083_03140</name>
</gene>
<evidence type="ECO:0000256" key="8">
    <source>
        <dbReference type="HAMAP-Rule" id="MF_01161"/>
    </source>
</evidence>
<dbReference type="GO" id="GO:0032267">
    <property type="term" value="F:tRNA(Ile)-lysidine synthase activity"/>
    <property type="evidence" value="ECO:0007669"/>
    <property type="project" value="UniProtKB-EC"/>
</dbReference>
<keyword evidence="11" id="KW-1185">Reference proteome</keyword>
<dbReference type="GO" id="GO:0005737">
    <property type="term" value="C:cytoplasm"/>
    <property type="evidence" value="ECO:0007669"/>
    <property type="project" value="UniProtKB-SubCell"/>
</dbReference>
<accession>U1X2J6</accession>
<dbReference type="Proteomes" id="UP000016511">
    <property type="component" value="Unassembled WGS sequence"/>
</dbReference>
<protein>
    <recommendedName>
        <fullName evidence="8">tRNA(Ile)-lysidine synthase</fullName>
        <ecNumber evidence="8">6.3.4.19</ecNumber>
    </recommendedName>
    <alternativeName>
        <fullName evidence="8">tRNA(Ile)-2-lysyl-cytidine synthase</fullName>
    </alternativeName>
    <alternativeName>
        <fullName evidence="8">tRNA(Ile)-lysidine synthetase</fullName>
    </alternativeName>
</protein>
<feature type="binding site" evidence="8">
    <location>
        <begin position="29"/>
        <end position="34"/>
    </location>
    <ligand>
        <name>ATP</name>
        <dbReference type="ChEBI" id="CHEBI:30616"/>
    </ligand>
</feature>
<dbReference type="EC" id="6.3.4.19" evidence="8"/>
<dbReference type="InterPro" id="IPR015262">
    <property type="entry name" value="tRNA_Ile_lys_synt_subst-bd"/>
</dbReference>
<dbReference type="Gene3D" id="3.40.50.620">
    <property type="entry name" value="HUPs"/>
    <property type="match status" value="1"/>
</dbReference>
<comment type="domain">
    <text evidence="8">The N-terminal region contains the highly conserved SGGXDS motif, predicted to be a P-loop motif involved in ATP binding.</text>
</comment>
<evidence type="ECO:0000313" key="10">
    <source>
        <dbReference type="EMBL" id="ERI08753.1"/>
    </source>
</evidence>
<evidence type="ECO:0000256" key="5">
    <source>
        <dbReference type="ARBA" id="ARBA00022741"/>
    </source>
</evidence>
<dbReference type="SMART" id="SM00977">
    <property type="entry name" value="TilS_C"/>
    <property type="match status" value="1"/>
</dbReference>
<dbReference type="eggNOG" id="COG0037">
    <property type="taxonomic scope" value="Bacteria"/>
</dbReference>
<dbReference type="PATRIC" id="fig|649747.3.peg.2842"/>